<dbReference type="PROSITE" id="PS50850">
    <property type="entry name" value="MFS"/>
    <property type="match status" value="1"/>
</dbReference>
<feature type="transmembrane region" description="Helical" evidence="5">
    <location>
        <begin position="413"/>
        <end position="434"/>
    </location>
</feature>
<sequence>MKEFEDIIALVTGGGTFQKRLLYCIFGPVFLMLPLSWMNEIFLLQVPPHWCSHPSQAHLTGSDLDEWKKCFLPEQIQPDGAMGFDSCAILIPKGMSNETFWTMDQWNKQLCPGNSTLEDSTTISCSRGWKYDRADFSETAPSQNDWVCDKAEHVPNLFTIGTMGGIFGMFLLGYCSDRFGRKSIFLLTTILVVISGVIKTFVSHNFVVYAALKTVSAACYVAVFHLPFTIITEISPPEYRTWAIGISCITWTAGSCLLPLVSWLLRDWMLIALVTTIPLGFLVLGWNFVPESPRWALTKNKVEKAKFTLRAMATVNKTEVPSNMTEKLTLVAEKMQAEKSYGYISLFSKPNMAKKTFFLACANVGSNFLYYSLMLNVSNMAGNTFLNFFLLSVIEGPAILLCMWMLENVGRRWSHAFILFLNFLCLGVNSFIAATPSLNTIVIAFCLIAKFNCTISFTIIYVQTIEIFPTCVRNTGMGFTTLFASIVSIFGPHVIHLGTIDARVPYIIMALISFVGAFAATMLPETKGADLPETLAEAEAFGQGFAYLSWRAKPQANLEPLKLEE</sequence>
<keyword evidence="8" id="KW-1185">Reference proteome</keyword>
<dbReference type="InterPro" id="IPR005829">
    <property type="entry name" value="Sugar_transporter_CS"/>
</dbReference>
<feature type="transmembrane region" description="Helical" evidence="5">
    <location>
        <begin position="242"/>
        <end position="262"/>
    </location>
</feature>
<accession>A0A553P2E4</accession>
<dbReference type="GO" id="GO:0022857">
    <property type="term" value="F:transmembrane transporter activity"/>
    <property type="evidence" value="ECO:0007669"/>
    <property type="project" value="InterPro"/>
</dbReference>
<evidence type="ECO:0000256" key="2">
    <source>
        <dbReference type="ARBA" id="ARBA00022692"/>
    </source>
</evidence>
<dbReference type="InterPro" id="IPR020846">
    <property type="entry name" value="MFS_dom"/>
</dbReference>
<keyword evidence="4 5" id="KW-0472">Membrane</keyword>
<feature type="transmembrane region" description="Helical" evidence="5">
    <location>
        <begin position="385"/>
        <end position="406"/>
    </location>
</feature>
<dbReference type="Gene3D" id="1.20.1250.20">
    <property type="entry name" value="MFS general substrate transporter like domains"/>
    <property type="match status" value="1"/>
</dbReference>
<evidence type="ECO:0000313" key="7">
    <source>
        <dbReference type="EMBL" id="TRY71792.1"/>
    </source>
</evidence>
<dbReference type="InterPro" id="IPR036259">
    <property type="entry name" value="MFS_trans_sf"/>
</dbReference>
<feature type="transmembrane region" description="Helical" evidence="5">
    <location>
        <begin position="21"/>
        <end position="38"/>
    </location>
</feature>
<feature type="domain" description="Major facilitator superfamily (MFS) profile" evidence="6">
    <location>
        <begin position="116"/>
        <end position="528"/>
    </location>
</feature>
<dbReference type="STRING" id="6832.A0A553P2E4"/>
<feature type="transmembrane region" description="Helical" evidence="5">
    <location>
        <begin position="268"/>
        <end position="289"/>
    </location>
</feature>
<dbReference type="Proteomes" id="UP000318571">
    <property type="component" value="Chromosome 7"/>
</dbReference>
<evidence type="ECO:0000256" key="5">
    <source>
        <dbReference type="SAM" id="Phobius"/>
    </source>
</evidence>
<comment type="subcellular location">
    <subcellularLocation>
        <location evidence="1">Membrane</location>
        <topology evidence="1">Multi-pass membrane protein</topology>
    </subcellularLocation>
</comment>
<dbReference type="OMA" id="WICNTIP"/>
<feature type="transmembrane region" description="Helical" evidence="5">
    <location>
        <begin position="504"/>
        <end position="523"/>
    </location>
</feature>
<dbReference type="GO" id="GO:0016020">
    <property type="term" value="C:membrane"/>
    <property type="evidence" value="ECO:0007669"/>
    <property type="project" value="UniProtKB-SubCell"/>
</dbReference>
<feature type="transmembrane region" description="Helical" evidence="5">
    <location>
        <begin position="208"/>
        <end position="230"/>
    </location>
</feature>
<dbReference type="SUPFAM" id="SSF103473">
    <property type="entry name" value="MFS general substrate transporter"/>
    <property type="match status" value="1"/>
</dbReference>
<reference evidence="7 8" key="1">
    <citation type="journal article" date="2018" name="Nat. Ecol. Evol.">
        <title>Genomic signatures of mitonuclear coevolution across populations of Tigriopus californicus.</title>
        <authorList>
            <person name="Barreto F.S."/>
            <person name="Watson E.T."/>
            <person name="Lima T.G."/>
            <person name="Willett C.S."/>
            <person name="Edmands S."/>
            <person name="Li W."/>
            <person name="Burton R.S."/>
        </authorList>
    </citation>
    <scope>NUCLEOTIDE SEQUENCE [LARGE SCALE GENOMIC DNA]</scope>
    <source>
        <strain evidence="7 8">San Diego</strain>
    </source>
</reference>
<proteinExistence type="predicted"/>
<dbReference type="AlphaFoldDB" id="A0A553P2E4"/>
<name>A0A553P2E4_TIGCA</name>
<evidence type="ECO:0000259" key="6">
    <source>
        <dbReference type="PROSITE" id="PS50850"/>
    </source>
</evidence>
<feature type="transmembrane region" description="Helical" evidence="5">
    <location>
        <begin position="440"/>
        <end position="462"/>
    </location>
</feature>
<dbReference type="Pfam" id="PF00083">
    <property type="entry name" value="Sugar_tr"/>
    <property type="match status" value="1"/>
</dbReference>
<gene>
    <name evidence="7" type="ORF">TCAL_01051</name>
</gene>
<organism evidence="7 8">
    <name type="scientific">Tigriopus californicus</name>
    <name type="common">Marine copepod</name>
    <dbReference type="NCBI Taxonomy" id="6832"/>
    <lineage>
        <taxon>Eukaryota</taxon>
        <taxon>Metazoa</taxon>
        <taxon>Ecdysozoa</taxon>
        <taxon>Arthropoda</taxon>
        <taxon>Crustacea</taxon>
        <taxon>Multicrustacea</taxon>
        <taxon>Hexanauplia</taxon>
        <taxon>Copepoda</taxon>
        <taxon>Harpacticoida</taxon>
        <taxon>Harpacticidae</taxon>
        <taxon>Tigriopus</taxon>
    </lineage>
</organism>
<comment type="caution">
    <text evidence="7">The sequence shown here is derived from an EMBL/GenBank/DDBJ whole genome shotgun (WGS) entry which is preliminary data.</text>
</comment>
<keyword evidence="3 5" id="KW-1133">Transmembrane helix</keyword>
<feature type="transmembrane region" description="Helical" evidence="5">
    <location>
        <begin position="154"/>
        <end position="172"/>
    </location>
</feature>
<dbReference type="EMBL" id="VCGU01000008">
    <property type="protein sequence ID" value="TRY71792.1"/>
    <property type="molecule type" value="Genomic_DNA"/>
</dbReference>
<evidence type="ECO:0000256" key="3">
    <source>
        <dbReference type="ARBA" id="ARBA00022989"/>
    </source>
</evidence>
<feature type="transmembrane region" description="Helical" evidence="5">
    <location>
        <begin position="184"/>
        <end position="202"/>
    </location>
</feature>
<evidence type="ECO:0000256" key="4">
    <source>
        <dbReference type="ARBA" id="ARBA00023136"/>
    </source>
</evidence>
<dbReference type="PROSITE" id="PS00216">
    <property type="entry name" value="SUGAR_TRANSPORT_1"/>
    <property type="match status" value="1"/>
</dbReference>
<dbReference type="PANTHER" id="PTHR24064">
    <property type="entry name" value="SOLUTE CARRIER FAMILY 22 MEMBER"/>
    <property type="match status" value="1"/>
</dbReference>
<protein>
    <recommendedName>
        <fullName evidence="6">Major facilitator superfamily (MFS) profile domain-containing protein</fullName>
    </recommendedName>
</protein>
<feature type="transmembrane region" description="Helical" evidence="5">
    <location>
        <begin position="356"/>
        <end position="373"/>
    </location>
</feature>
<dbReference type="OrthoDB" id="3936150at2759"/>
<dbReference type="InterPro" id="IPR005828">
    <property type="entry name" value="MFS_sugar_transport-like"/>
</dbReference>
<keyword evidence="2 5" id="KW-0812">Transmembrane</keyword>
<feature type="transmembrane region" description="Helical" evidence="5">
    <location>
        <begin position="474"/>
        <end position="498"/>
    </location>
</feature>
<evidence type="ECO:0000313" key="8">
    <source>
        <dbReference type="Proteomes" id="UP000318571"/>
    </source>
</evidence>
<evidence type="ECO:0000256" key="1">
    <source>
        <dbReference type="ARBA" id="ARBA00004141"/>
    </source>
</evidence>